<reference evidence="2" key="2">
    <citation type="submission" date="2021-04" db="EMBL/GenBank/DDBJ databases">
        <authorList>
            <person name="Gilroy R."/>
        </authorList>
    </citation>
    <scope>NUCLEOTIDE SEQUENCE</scope>
    <source>
        <strain evidence="2">ChiBcec18-1249</strain>
    </source>
</reference>
<evidence type="ECO:0000256" key="1">
    <source>
        <dbReference type="SAM" id="Phobius"/>
    </source>
</evidence>
<reference evidence="2" key="1">
    <citation type="journal article" date="2021" name="PeerJ">
        <title>Extensive microbial diversity within the chicken gut microbiome revealed by metagenomics and culture.</title>
        <authorList>
            <person name="Gilroy R."/>
            <person name="Ravi A."/>
            <person name="Getino M."/>
            <person name="Pursley I."/>
            <person name="Horton D.L."/>
            <person name="Alikhan N.F."/>
            <person name="Baker D."/>
            <person name="Gharbi K."/>
            <person name="Hall N."/>
            <person name="Watson M."/>
            <person name="Adriaenssens E.M."/>
            <person name="Foster-Nyarko E."/>
            <person name="Jarju S."/>
            <person name="Secka A."/>
            <person name="Antonio M."/>
            <person name="Oren A."/>
            <person name="Chaudhuri R.R."/>
            <person name="La Ragione R."/>
            <person name="Hildebrand F."/>
            <person name="Pallen M.J."/>
        </authorList>
    </citation>
    <scope>NUCLEOTIDE SEQUENCE</scope>
    <source>
        <strain evidence="2">ChiBcec18-1249</strain>
    </source>
</reference>
<evidence type="ECO:0000313" key="2">
    <source>
        <dbReference type="EMBL" id="HJB13108.1"/>
    </source>
</evidence>
<sequence>MGEHFDRFALRYPAAVICGLALLLCHSAVRGGPLAVLAPQCPSPWELSKLGFWPVLAAWGLTSRLGQERRALVRDLPAAVLVPLGMTLACWALVAAGGYGAVSLGIWAALLAAGMALCPDGERHPGLWRALALLLAGLYTVLTFFPPDWGPFVDPLG</sequence>
<comment type="caution">
    <text evidence="2">The sequence shown here is derived from an EMBL/GenBank/DDBJ whole genome shotgun (WGS) entry which is preliminary data.</text>
</comment>
<dbReference type="EMBL" id="DWZJ01000044">
    <property type="protein sequence ID" value="HJB13108.1"/>
    <property type="molecule type" value="Genomic_DNA"/>
</dbReference>
<evidence type="ECO:0000313" key="3">
    <source>
        <dbReference type="Proteomes" id="UP000823824"/>
    </source>
</evidence>
<keyword evidence="1" id="KW-1133">Transmembrane helix</keyword>
<organism evidence="2 3">
    <name type="scientific">Candidatus Oscillibacter excrementigallinarum</name>
    <dbReference type="NCBI Taxonomy" id="2838716"/>
    <lineage>
        <taxon>Bacteria</taxon>
        <taxon>Bacillati</taxon>
        <taxon>Bacillota</taxon>
        <taxon>Clostridia</taxon>
        <taxon>Eubacteriales</taxon>
        <taxon>Oscillospiraceae</taxon>
        <taxon>Oscillibacter</taxon>
    </lineage>
</organism>
<protein>
    <submittedName>
        <fullName evidence="2">Uncharacterized protein</fullName>
    </submittedName>
</protein>
<feature type="transmembrane region" description="Helical" evidence="1">
    <location>
        <begin position="126"/>
        <end position="145"/>
    </location>
</feature>
<keyword evidence="1" id="KW-0472">Membrane</keyword>
<accession>A0A9D2LI47</accession>
<dbReference type="AlphaFoldDB" id="A0A9D2LI47"/>
<keyword evidence="1" id="KW-0812">Transmembrane</keyword>
<dbReference type="Proteomes" id="UP000823824">
    <property type="component" value="Unassembled WGS sequence"/>
</dbReference>
<gene>
    <name evidence="2" type="ORF">H9787_05295</name>
</gene>
<proteinExistence type="predicted"/>
<feature type="transmembrane region" description="Helical" evidence="1">
    <location>
        <begin position="102"/>
        <end position="119"/>
    </location>
</feature>
<name>A0A9D2LI47_9FIRM</name>